<dbReference type="AlphaFoldDB" id="Q01VE7"/>
<accession>Q01VE7</accession>
<feature type="transmembrane region" description="Helical" evidence="1">
    <location>
        <begin position="382"/>
        <end position="402"/>
    </location>
</feature>
<dbReference type="Pfam" id="PF11721">
    <property type="entry name" value="Malectin"/>
    <property type="match status" value="1"/>
</dbReference>
<feature type="transmembrane region" description="Helical" evidence="1">
    <location>
        <begin position="209"/>
        <end position="226"/>
    </location>
</feature>
<organism evidence="3">
    <name type="scientific">Solibacter usitatus (strain Ellin6076)</name>
    <dbReference type="NCBI Taxonomy" id="234267"/>
    <lineage>
        <taxon>Bacteria</taxon>
        <taxon>Pseudomonadati</taxon>
        <taxon>Acidobacteriota</taxon>
        <taxon>Terriglobia</taxon>
        <taxon>Bryobacterales</taxon>
        <taxon>Solibacteraceae</taxon>
        <taxon>Candidatus Solibacter</taxon>
    </lineage>
</organism>
<feature type="domain" description="Malectin" evidence="2">
    <location>
        <begin position="574"/>
        <end position="665"/>
    </location>
</feature>
<feature type="transmembrane region" description="Helical" evidence="1">
    <location>
        <begin position="233"/>
        <end position="257"/>
    </location>
</feature>
<proteinExistence type="predicted"/>
<dbReference type="HOGENOM" id="CLU_400021_0_0_0"/>
<dbReference type="STRING" id="234267.Acid_5421"/>
<feature type="transmembrane region" description="Helical" evidence="1">
    <location>
        <begin position="124"/>
        <end position="141"/>
    </location>
</feature>
<dbReference type="Gene3D" id="2.60.120.430">
    <property type="entry name" value="Galactose-binding lectin"/>
    <property type="match status" value="1"/>
</dbReference>
<feature type="transmembrane region" description="Helical" evidence="1">
    <location>
        <begin position="147"/>
        <end position="166"/>
    </location>
</feature>
<feature type="transmembrane region" description="Helical" evidence="1">
    <location>
        <begin position="354"/>
        <end position="375"/>
    </location>
</feature>
<name>Q01VE7_SOLUE</name>
<dbReference type="KEGG" id="sus:Acid_5421"/>
<evidence type="ECO:0000259" key="2">
    <source>
        <dbReference type="Pfam" id="PF11721"/>
    </source>
</evidence>
<dbReference type="EMBL" id="CP000473">
    <property type="protein sequence ID" value="ABJ86368.1"/>
    <property type="molecule type" value="Genomic_DNA"/>
</dbReference>
<feature type="transmembrane region" description="Helical" evidence="1">
    <location>
        <begin position="296"/>
        <end position="321"/>
    </location>
</feature>
<keyword evidence="1" id="KW-0812">Transmembrane</keyword>
<feature type="transmembrane region" description="Helical" evidence="1">
    <location>
        <begin position="328"/>
        <end position="348"/>
    </location>
</feature>
<dbReference type="PANTHER" id="PTHR34590">
    <property type="entry name" value="OS03G0124300 PROTEIN-RELATED"/>
    <property type="match status" value="1"/>
</dbReference>
<keyword evidence="1" id="KW-0472">Membrane</keyword>
<gene>
    <name evidence="3" type="ordered locus">Acid_5421</name>
</gene>
<dbReference type="InParanoid" id="Q01VE7"/>
<feature type="transmembrane region" description="Helical" evidence="1">
    <location>
        <begin position="46"/>
        <end position="68"/>
    </location>
</feature>
<dbReference type="GO" id="GO:0004714">
    <property type="term" value="F:transmembrane receptor protein tyrosine kinase activity"/>
    <property type="evidence" value="ECO:0007669"/>
    <property type="project" value="InterPro"/>
</dbReference>
<dbReference type="InterPro" id="IPR021720">
    <property type="entry name" value="Malectin_dom"/>
</dbReference>
<evidence type="ECO:0000256" key="1">
    <source>
        <dbReference type="SAM" id="Phobius"/>
    </source>
</evidence>
<dbReference type="InterPro" id="IPR045272">
    <property type="entry name" value="ANXUR1/2-like"/>
</dbReference>
<dbReference type="eggNOG" id="COG2982">
    <property type="taxonomic scope" value="Bacteria"/>
</dbReference>
<sequence>MVDLGRIAGTYTNFIAGIGGIDAVTNVLTLVFLAACVALALRGPAVAFGATMLAWALTGRLPVFAAIMGNPDEAQILAGTRRLYYDPIFWRSVDGVTSGPLNYYSLAALRLFGLPLNFATARAANLLFLWGAVVLLWLAGREFMPEWAARLSVLPWLAAAIGFRFGEFLQYSSECFPLLLGSLAVWLLVRERWFPLGIVLVSMPLAKLQALPIAAVLGVSAAYRIWRGERRDALRLAGGAAAALLALTVFLTVFGLWHDFSQSYLWNNLSYIDNTQGALGDRDMHHDLVDWSIGRYFAFIANSAMASFLAWMVLWIVPVLAWRRGASILGVTAAGLCAAGLYAVWLPGRAFPHYLLLLMLPVTLSGMVALAAAINNSSRPKLVAAVFVALTVVAPTFQAMVYSPSGSLTAIAASTPAIYSPISGRLNAWAKPGDLVAVWGWAAELNILTGTVPATRDAQSQRQIEAGPQREYYRHRYVQDLRANPPRVFADAVGPQRFVFQDRAAQGYESIPELREFIDANYELKDDVQGVRVFARKGAERVDSREAVAPLPLTIAAGTEVDRFYYGGGRFEVREENAPAGYRSARFCRSTCEYSIPLENGCYRVRLHFIELICARPGLRIFTVTMNQATLLRDFDVFRQAGAAGVPVVMEFAADVKEGRLTIGLLPQLREADISRIEVVKVNHEPSI</sequence>
<reference evidence="3" key="1">
    <citation type="submission" date="2006-10" db="EMBL/GenBank/DDBJ databases">
        <title>Complete sequence of Solibacter usitatus Ellin6076.</title>
        <authorList>
            <consortium name="US DOE Joint Genome Institute"/>
            <person name="Copeland A."/>
            <person name="Lucas S."/>
            <person name="Lapidus A."/>
            <person name="Barry K."/>
            <person name="Detter J.C."/>
            <person name="Glavina del Rio T."/>
            <person name="Hammon N."/>
            <person name="Israni S."/>
            <person name="Dalin E."/>
            <person name="Tice H."/>
            <person name="Pitluck S."/>
            <person name="Thompson L.S."/>
            <person name="Brettin T."/>
            <person name="Bruce D."/>
            <person name="Han C."/>
            <person name="Tapia R."/>
            <person name="Gilna P."/>
            <person name="Schmutz J."/>
            <person name="Larimer F."/>
            <person name="Land M."/>
            <person name="Hauser L."/>
            <person name="Kyrpides N."/>
            <person name="Mikhailova N."/>
            <person name="Janssen P.H."/>
            <person name="Kuske C.R."/>
            <person name="Richardson P."/>
        </authorList>
    </citation>
    <scope>NUCLEOTIDE SEQUENCE</scope>
    <source>
        <strain evidence="3">Ellin6076</strain>
    </source>
</reference>
<feature type="transmembrane region" description="Helical" evidence="1">
    <location>
        <begin position="14"/>
        <end position="39"/>
    </location>
</feature>
<keyword evidence="1" id="KW-1133">Transmembrane helix</keyword>
<protein>
    <recommendedName>
        <fullName evidence="2">Malectin domain-containing protein</fullName>
    </recommendedName>
</protein>
<dbReference type="OrthoDB" id="9255519at2"/>
<dbReference type="PANTHER" id="PTHR34590:SF5">
    <property type="entry name" value="OS04G0586500 PROTEIN"/>
    <property type="match status" value="1"/>
</dbReference>
<evidence type="ECO:0000313" key="3">
    <source>
        <dbReference type="EMBL" id="ABJ86368.1"/>
    </source>
</evidence>